<gene>
    <name evidence="7" type="primary">Senp1</name>
    <name evidence="7" type="ORF">NYCSEM_R08690</name>
</gene>
<dbReference type="Proteomes" id="UP000586634">
    <property type="component" value="Unassembled WGS sequence"/>
</dbReference>
<proteinExistence type="inferred from homology"/>
<comment type="caution">
    <text evidence="7">The sequence shown here is derived from an EMBL/GenBank/DDBJ whole genome shotgun (WGS) entry which is preliminary data.</text>
</comment>
<evidence type="ECO:0000256" key="3">
    <source>
        <dbReference type="ARBA" id="ARBA00022801"/>
    </source>
</evidence>
<dbReference type="SUPFAM" id="SSF54001">
    <property type="entry name" value="Cysteine proteinases"/>
    <property type="match status" value="1"/>
</dbReference>
<dbReference type="GO" id="GO:0080090">
    <property type="term" value="P:regulation of primary metabolic process"/>
    <property type="evidence" value="ECO:0007669"/>
    <property type="project" value="UniProtKB-ARBA"/>
</dbReference>
<evidence type="ECO:0000259" key="6">
    <source>
        <dbReference type="PROSITE" id="PS50600"/>
    </source>
</evidence>
<dbReference type="PANTHER" id="PTHR12606">
    <property type="entry name" value="SENTRIN/SUMO-SPECIFIC PROTEASE"/>
    <property type="match status" value="1"/>
</dbReference>
<evidence type="ECO:0000313" key="8">
    <source>
        <dbReference type="Proteomes" id="UP000586634"/>
    </source>
</evidence>
<accession>A0A7L1HDD9</accession>
<dbReference type="PROSITE" id="PS50600">
    <property type="entry name" value="ULP_PROTEASE"/>
    <property type="match status" value="1"/>
</dbReference>
<dbReference type="AlphaFoldDB" id="A0A7L1HDD9"/>
<feature type="domain" description="Ubiquitin-like protease family profile" evidence="6">
    <location>
        <begin position="421"/>
        <end position="569"/>
    </location>
</feature>
<feature type="region of interest" description="Disordered" evidence="5">
    <location>
        <begin position="82"/>
        <end position="124"/>
    </location>
</feature>
<feature type="region of interest" description="Disordered" evidence="5">
    <location>
        <begin position="1"/>
        <end position="24"/>
    </location>
</feature>
<dbReference type="Pfam" id="PF02902">
    <property type="entry name" value="Peptidase_C48"/>
    <property type="match status" value="1"/>
</dbReference>
<reference evidence="7 8" key="1">
    <citation type="submission" date="2019-09" db="EMBL/GenBank/DDBJ databases">
        <title>Bird 10,000 Genomes (B10K) Project - Family phase.</title>
        <authorList>
            <person name="Zhang G."/>
        </authorList>
    </citation>
    <scope>NUCLEOTIDE SEQUENCE [LARGE SCALE GENOMIC DNA]</scope>
    <source>
        <strain evidence="7">B10K-DU-002-14</strain>
        <tissue evidence="7">Muscle</tissue>
    </source>
</reference>
<feature type="compositionally biased region" description="Polar residues" evidence="5">
    <location>
        <begin position="115"/>
        <end position="124"/>
    </location>
</feature>
<keyword evidence="4" id="KW-0788">Thiol protease</keyword>
<feature type="non-terminal residue" evidence="7">
    <location>
        <position position="599"/>
    </location>
</feature>
<dbReference type="GO" id="GO:0006508">
    <property type="term" value="P:proteolysis"/>
    <property type="evidence" value="ECO:0007669"/>
    <property type="project" value="UniProtKB-KW"/>
</dbReference>
<dbReference type="FunFam" id="3.40.395.10:FF:000001">
    <property type="entry name" value="Sentrin-specific protease 1"/>
    <property type="match status" value="1"/>
</dbReference>
<evidence type="ECO:0000256" key="5">
    <source>
        <dbReference type="SAM" id="MobiDB-lite"/>
    </source>
</evidence>
<dbReference type="GO" id="GO:0016929">
    <property type="term" value="F:deSUMOylase activity"/>
    <property type="evidence" value="ECO:0007669"/>
    <property type="project" value="TreeGrafter"/>
</dbReference>
<dbReference type="GO" id="GO:0005634">
    <property type="term" value="C:nucleus"/>
    <property type="evidence" value="ECO:0007669"/>
    <property type="project" value="TreeGrafter"/>
</dbReference>
<protein>
    <submittedName>
        <fullName evidence="7">SENP1 protease</fullName>
    </submittedName>
</protein>
<dbReference type="GO" id="GO:0060255">
    <property type="term" value="P:regulation of macromolecule metabolic process"/>
    <property type="evidence" value="ECO:0007669"/>
    <property type="project" value="UniProtKB-ARBA"/>
</dbReference>
<evidence type="ECO:0000256" key="1">
    <source>
        <dbReference type="ARBA" id="ARBA00005234"/>
    </source>
</evidence>
<feature type="compositionally biased region" description="Polar residues" evidence="5">
    <location>
        <begin position="262"/>
        <end position="286"/>
    </location>
</feature>
<feature type="compositionally biased region" description="Basic and acidic residues" evidence="5">
    <location>
        <begin position="7"/>
        <end position="16"/>
    </location>
</feature>
<dbReference type="Gene3D" id="3.40.395.10">
    <property type="entry name" value="Adenoviral Proteinase, Chain A"/>
    <property type="match status" value="1"/>
</dbReference>
<feature type="region of interest" description="Disordered" evidence="5">
    <location>
        <begin position="248"/>
        <end position="286"/>
    </location>
</feature>
<dbReference type="InterPro" id="IPR038765">
    <property type="entry name" value="Papain-like_cys_pep_sf"/>
</dbReference>
<dbReference type="EMBL" id="VXBJ01002099">
    <property type="protein sequence ID" value="NXN24122.1"/>
    <property type="molecule type" value="Genomic_DNA"/>
</dbReference>
<dbReference type="GO" id="GO:0016926">
    <property type="term" value="P:protein desumoylation"/>
    <property type="evidence" value="ECO:0007669"/>
    <property type="project" value="TreeGrafter"/>
</dbReference>
<name>A0A7L1HDD9_9CHAR</name>
<evidence type="ECO:0000256" key="2">
    <source>
        <dbReference type="ARBA" id="ARBA00022670"/>
    </source>
</evidence>
<keyword evidence="8" id="KW-1185">Reference proteome</keyword>
<evidence type="ECO:0000256" key="4">
    <source>
        <dbReference type="ARBA" id="ARBA00022807"/>
    </source>
</evidence>
<sequence>DAAAEPMRMEARDATRPNHGSTFKAFPGLRDPLCQPESKFLPNKTGAFACPAGNASCALNYSPEIPCPESYRAVGEPRAFSSSANGQWRGLVPPLGSVPQKPRVSRGSYLDSRKNPSGTSNSFVGKSNHHCHVSAFPIKPAPSPSWSGPCRRSLLSPKKTPRRFISTAEETVREEEREIYRQLLQMVTGKQFSTSKPSSLFPFHLSRCSNSSKTLAKEAPRENSKLFEAHGLAPAGSAAGVLAAPEQHKPSLYSPPAYPSSIFQSSNSTAQHQQENPPASNAQSEGSDSVILLQVKDSRTPAPSLPFFQAELWIKELTSVYDSRARERWRQIEEQKALALQLQSQRLQEQEHSVQDLVDLNLRVPLEKEIPVTVVPEEKEDTKSADGEEEFPEITEEMEKEIKNVFRGGNQDEVLSEAFRLTITRKDIQTLNNLNWLNDEIINFYMNLLMERSKEKGLPAVHAFNTFFFTKLKTAGYQAVKRWTKKVDIFSVDLLLVPIHLGVHWCLAVVDFRKKTITYYDSMGGINSEACRILLEMTLDFLSSSPKEIPQQMNGSDCGMFACKYADCITKDKPINFTQQHMPYFRKRMAWEILHRKLL</sequence>
<dbReference type="OrthoDB" id="1939479at2759"/>
<feature type="non-terminal residue" evidence="7">
    <location>
        <position position="1"/>
    </location>
</feature>
<keyword evidence="3" id="KW-0378">Hydrolase</keyword>
<feature type="compositionally biased region" description="Low complexity" evidence="5">
    <location>
        <begin position="248"/>
        <end position="261"/>
    </location>
</feature>
<comment type="similarity">
    <text evidence="1">Belongs to the peptidase C48 family.</text>
</comment>
<keyword evidence="2 7" id="KW-0645">Protease</keyword>
<evidence type="ECO:0000313" key="7">
    <source>
        <dbReference type="EMBL" id="NXN24122.1"/>
    </source>
</evidence>
<dbReference type="InterPro" id="IPR003653">
    <property type="entry name" value="Peptidase_C48_C"/>
</dbReference>
<dbReference type="PANTHER" id="PTHR12606:SF30">
    <property type="entry name" value="SENTRIN-SPECIFIC PROTEASE 1"/>
    <property type="match status" value="1"/>
</dbReference>
<organism evidence="7 8">
    <name type="scientific">Nycticryphes semicollaris</name>
    <dbReference type="NCBI Taxonomy" id="227226"/>
    <lineage>
        <taxon>Eukaryota</taxon>
        <taxon>Metazoa</taxon>
        <taxon>Chordata</taxon>
        <taxon>Craniata</taxon>
        <taxon>Vertebrata</taxon>
        <taxon>Euteleostomi</taxon>
        <taxon>Archelosauria</taxon>
        <taxon>Archosauria</taxon>
        <taxon>Dinosauria</taxon>
        <taxon>Saurischia</taxon>
        <taxon>Theropoda</taxon>
        <taxon>Coelurosauria</taxon>
        <taxon>Aves</taxon>
        <taxon>Neognathae</taxon>
        <taxon>Neoaves</taxon>
        <taxon>Charadriiformes</taxon>
        <taxon>Rostratulidae</taxon>
        <taxon>Nycticryphes</taxon>
    </lineage>
</organism>